<dbReference type="GO" id="GO:0016020">
    <property type="term" value="C:membrane"/>
    <property type="evidence" value="ECO:0007669"/>
    <property type="project" value="InterPro"/>
</dbReference>
<dbReference type="Proteomes" id="UP000291022">
    <property type="component" value="Unassembled WGS sequence"/>
</dbReference>
<dbReference type="Pfam" id="PF01740">
    <property type="entry name" value="STAS"/>
    <property type="match status" value="1"/>
</dbReference>
<evidence type="ECO:0000259" key="1">
    <source>
        <dbReference type="PROSITE" id="PS50801"/>
    </source>
</evidence>
<dbReference type="GeneTree" id="ENSGT01150000286920"/>
<name>A0A452SL48_URSAM</name>
<dbReference type="Ensembl" id="ENSUAMT00000037181.1">
    <property type="protein sequence ID" value="ENSUAMP00000033373.1"/>
    <property type="gene ID" value="ENSUAMG00000025438.1"/>
</dbReference>
<reference evidence="2" key="2">
    <citation type="submission" date="2025-08" db="UniProtKB">
        <authorList>
            <consortium name="Ensembl"/>
        </authorList>
    </citation>
    <scope>IDENTIFICATION</scope>
</reference>
<proteinExistence type="predicted"/>
<keyword evidence="3" id="KW-1185">Reference proteome</keyword>
<dbReference type="SUPFAM" id="SSF52091">
    <property type="entry name" value="SpoIIaa-like"/>
    <property type="match status" value="1"/>
</dbReference>
<evidence type="ECO:0000313" key="3">
    <source>
        <dbReference type="Proteomes" id="UP000291022"/>
    </source>
</evidence>
<dbReference type="GO" id="GO:0055085">
    <property type="term" value="P:transmembrane transport"/>
    <property type="evidence" value="ECO:0007669"/>
    <property type="project" value="InterPro"/>
</dbReference>
<dbReference type="Gene3D" id="3.30.750.24">
    <property type="entry name" value="STAS domain"/>
    <property type="match status" value="1"/>
</dbReference>
<dbReference type="PROSITE" id="PS50801">
    <property type="entry name" value="STAS"/>
    <property type="match status" value="1"/>
</dbReference>
<protein>
    <recommendedName>
        <fullName evidence="1">STAS domain-containing protein</fullName>
    </recommendedName>
</protein>
<dbReference type="CDD" id="cd07042">
    <property type="entry name" value="STAS_SulP_like_sulfate_transporter"/>
    <property type="match status" value="1"/>
</dbReference>
<reference evidence="2" key="3">
    <citation type="submission" date="2025-09" db="UniProtKB">
        <authorList>
            <consortium name="Ensembl"/>
        </authorList>
    </citation>
    <scope>IDENTIFICATION</scope>
</reference>
<sequence>IYKNIEELEGVKILRFSSPIFYGNVDGFKKCIKSTVGFDAIRVYNKRLKALRKIQKLIKKGQLRATKNGIIRDAGSSNNAFEPDDDIEDPEDLDIPTKEIEIQVDWNSELPVKVNVPKVPIHSLVLDCGAISFLDVVGVRSLRMIVKEFHRIDVNVYFASLQVHVIEKLEKTIFFLTVHDAVLHLQNQVKSREVQDSILNDCKDPLELMEAELIEEELDVQDEAMRSLAS</sequence>
<organism evidence="2 3">
    <name type="scientific">Ursus americanus</name>
    <name type="common">American black bear</name>
    <name type="synonym">Euarctos americanus</name>
    <dbReference type="NCBI Taxonomy" id="9643"/>
    <lineage>
        <taxon>Eukaryota</taxon>
        <taxon>Metazoa</taxon>
        <taxon>Chordata</taxon>
        <taxon>Craniata</taxon>
        <taxon>Vertebrata</taxon>
        <taxon>Euteleostomi</taxon>
        <taxon>Mammalia</taxon>
        <taxon>Eutheria</taxon>
        <taxon>Laurasiatheria</taxon>
        <taxon>Carnivora</taxon>
        <taxon>Caniformia</taxon>
        <taxon>Ursidae</taxon>
        <taxon>Ursus</taxon>
    </lineage>
</organism>
<reference evidence="3" key="1">
    <citation type="submission" date="2016-06" db="EMBL/GenBank/DDBJ databases">
        <title>De novo assembly and RNA-Seq shows season-dependent expression and editing in black bear kidneys.</title>
        <authorList>
            <person name="Korstanje R."/>
            <person name="Srivastava A."/>
            <person name="Sarsani V.K."/>
            <person name="Sheehan S.M."/>
            <person name="Seger R.L."/>
            <person name="Barter M.E."/>
            <person name="Lindqvist C."/>
            <person name="Brody L.C."/>
            <person name="Mullikin J.C."/>
        </authorList>
    </citation>
    <scope>NUCLEOTIDE SEQUENCE [LARGE SCALE GENOMIC DNA]</scope>
</reference>
<feature type="domain" description="STAS" evidence="1">
    <location>
        <begin position="1"/>
        <end position="172"/>
    </location>
</feature>
<accession>A0A452SL48</accession>
<dbReference type="InterPro" id="IPR036513">
    <property type="entry name" value="STAS_dom_sf"/>
</dbReference>
<dbReference type="AlphaFoldDB" id="A0A452SL48"/>
<dbReference type="PANTHER" id="PTHR11814">
    <property type="entry name" value="SULFATE TRANSPORTER"/>
    <property type="match status" value="1"/>
</dbReference>
<dbReference type="OMA" id="ESKPRIC"/>
<dbReference type="InterPro" id="IPR002645">
    <property type="entry name" value="STAS_dom"/>
</dbReference>
<dbReference type="STRING" id="9643.ENSUAMP00000033373"/>
<evidence type="ECO:0000313" key="2">
    <source>
        <dbReference type="Ensembl" id="ENSUAMP00000033373.1"/>
    </source>
</evidence>
<dbReference type="InterPro" id="IPR001902">
    <property type="entry name" value="SLC26A/SulP_fam"/>
</dbReference>